<reference evidence="2" key="2">
    <citation type="submission" date="2021-09" db="EMBL/GenBank/DDBJ databases">
        <authorList>
            <person name="Jia N."/>
            <person name="Wang J."/>
            <person name="Shi W."/>
            <person name="Du L."/>
            <person name="Sun Y."/>
            <person name="Zhan W."/>
            <person name="Jiang J."/>
            <person name="Wang Q."/>
            <person name="Zhang B."/>
            <person name="Ji P."/>
            <person name="Sakyi L.B."/>
            <person name="Cui X."/>
            <person name="Yuan T."/>
            <person name="Jiang B."/>
            <person name="Yang W."/>
            <person name="Lam T.T.-Y."/>
            <person name="Chang Q."/>
            <person name="Ding S."/>
            <person name="Wang X."/>
            <person name="Zhu J."/>
            <person name="Ruan X."/>
            <person name="Zhao L."/>
            <person name="Wei J."/>
            <person name="Que T."/>
            <person name="Du C."/>
            <person name="Cheng J."/>
            <person name="Dai P."/>
            <person name="Han X."/>
            <person name="Huang E."/>
            <person name="Gao Y."/>
            <person name="Liu J."/>
            <person name="Shao H."/>
            <person name="Ye R."/>
            <person name="Li L."/>
            <person name="Wei W."/>
            <person name="Wang X."/>
            <person name="Wang C."/>
            <person name="Huo Q."/>
            <person name="Li W."/>
            <person name="Guo W."/>
            <person name="Chen H."/>
            <person name="Chen S."/>
            <person name="Zhou L."/>
            <person name="Zhou L."/>
            <person name="Ni X."/>
            <person name="Tian J."/>
            <person name="Zhou Y."/>
            <person name="Sheng Y."/>
            <person name="Liu T."/>
            <person name="Pan Y."/>
            <person name="Xia L."/>
            <person name="Li J."/>
            <person name="Zhao F."/>
            <person name="Cao W."/>
        </authorList>
    </citation>
    <scope>NUCLEOTIDE SEQUENCE</scope>
    <source>
        <strain evidence="2">Rmic-2018</strain>
        <tissue evidence="2">Larvae</tissue>
    </source>
</reference>
<proteinExistence type="predicted"/>
<dbReference type="EMBL" id="JABSTU010000008">
    <property type="protein sequence ID" value="KAH8023318.1"/>
    <property type="molecule type" value="Genomic_DNA"/>
</dbReference>
<organism evidence="2 3">
    <name type="scientific">Rhipicephalus microplus</name>
    <name type="common">Cattle tick</name>
    <name type="synonym">Boophilus microplus</name>
    <dbReference type="NCBI Taxonomy" id="6941"/>
    <lineage>
        <taxon>Eukaryota</taxon>
        <taxon>Metazoa</taxon>
        <taxon>Ecdysozoa</taxon>
        <taxon>Arthropoda</taxon>
        <taxon>Chelicerata</taxon>
        <taxon>Arachnida</taxon>
        <taxon>Acari</taxon>
        <taxon>Parasitiformes</taxon>
        <taxon>Ixodida</taxon>
        <taxon>Ixodoidea</taxon>
        <taxon>Ixodidae</taxon>
        <taxon>Rhipicephalinae</taxon>
        <taxon>Rhipicephalus</taxon>
        <taxon>Boophilus</taxon>
    </lineage>
</organism>
<dbReference type="AlphaFoldDB" id="A0A9J6DMS8"/>
<keyword evidence="3" id="KW-1185">Reference proteome</keyword>
<evidence type="ECO:0000313" key="2">
    <source>
        <dbReference type="EMBL" id="KAH8023318.1"/>
    </source>
</evidence>
<sequence>MRDFDEGEPLNDAALTWFGHALPASIAPHHQAPLAPTAIPRSSLLSTSPSRRRSHRSLAARFARNHFCSACAGRRKRESWREAAAAAPVCRAAERSGRRASQFACDSRRSGLPLVICWHQVCVRDLVTALCQRRVLSGGDRQQWPTPCCWRQERECGGRTARMQKHCSGCCAAPLGSVIDRRHRATHFRALRFDLLACGVSSPVPKGRPVDNTPRTNRGPVESRGGVPSPGPLWLLLQHALGPLGHAGPLGSSNRAGAGVRFTTDVVGLFFFPAEARRCMPPRFAREQLSSLFTAAGPF</sequence>
<dbReference type="Proteomes" id="UP000821866">
    <property type="component" value="Chromosome 6"/>
</dbReference>
<evidence type="ECO:0000256" key="1">
    <source>
        <dbReference type="SAM" id="MobiDB-lite"/>
    </source>
</evidence>
<gene>
    <name evidence="2" type="ORF">HPB51_011761</name>
</gene>
<evidence type="ECO:0000313" key="3">
    <source>
        <dbReference type="Proteomes" id="UP000821866"/>
    </source>
</evidence>
<name>A0A9J6DMS8_RHIMP</name>
<comment type="caution">
    <text evidence="2">The sequence shown here is derived from an EMBL/GenBank/DDBJ whole genome shotgun (WGS) entry which is preliminary data.</text>
</comment>
<feature type="region of interest" description="Disordered" evidence="1">
    <location>
        <begin position="206"/>
        <end position="227"/>
    </location>
</feature>
<accession>A0A9J6DMS8</accession>
<protein>
    <submittedName>
        <fullName evidence="2">Uncharacterized protein</fullName>
    </submittedName>
</protein>
<reference evidence="2" key="1">
    <citation type="journal article" date="2020" name="Cell">
        <title>Large-Scale Comparative Analyses of Tick Genomes Elucidate Their Genetic Diversity and Vector Capacities.</title>
        <authorList>
            <consortium name="Tick Genome and Microbiome Consortium (TIGMIC)"/>
            <person name="Jia N."/>
            <person name="Wang J."/>
            <person name="Shi W."/>
            <person name="Du L."/>
            <person name="Sun Y."/>
            <person name="Zhan W."/>
            <person name="Jiang J.F."/>
            <person name="Wang Q."/>
            <person name="Zhang B."/>
            <person name="Ji P."/>
            <person name="Bell-Sakyi L."/>
            <person name="Cui X.M."/>
            <person name="Yuan T.T."/>
            <person name="Jiang B.G."/>
            <person name="Yang W.F."/>
            <person name="Lam T.T."/>
            <person name="Chang Q.C."/>
            <person name="Ding S.J."/>
            <person name="Wang X.J."/>
            <person name="Zhu J.G."/>
            <person name="Ruan X.D."/>
            <person name="Zhao L."/>
            <person name="Wei J.T."/>
            <person name="Ye R.Z."/>
            <person name="Que T.C."/>
            <person name="Du C.H."/>
            <person name="Zhou Y.H."/>
            <person name="Cheng J.X."/>
            <person name="Dai P.F."/>
            <person name="Guo W.B."/>
            <person name="Han X.H."/>
            <person name="Huang E.J."/>
            <person name="Li L.F."/>
            <person name="Wei W."/>
            <person name="Gao Y.C."/>
            <person name="Liu J.Z."/>
            <person name="Shao H.Z."/>
            <person name="Wang X."/>
            <person name="Wang C.C."/>
            <person name="Yang T.C."/>
            <person name="Huo Q.B."/>
            <person name="Li W."/>
            <person name="Chen H.Y."/>
            <person name="Chen S.E."/>
            <person name="Zhou L.G."/>
            <person name="Ni X.B."/>
            <person name="Tian J.H."/>
            <person name="Sheng Y."/>
            <person name="Liu T."/>
            <person name="Pan Y.S."/>
            <person name="Xia L.Y."/>
            <person name="Li J."/>
            <person name="Zhao F."/>
            <person name="Cao W.C."/>
        </authorList>
    </citation>
    <scope>NUCLEOTIDE SEQUENCE</scope>
    <source>
        <strain evidence="2">Rmic-2018</strain>
    </source>
</reference>